<organism evidence="6 7">
    <name type="scientific">Plasmodiophora brassicae</name>
    <name type="common">Clubroot disease agent</name>
    <dbReference type="NCBI Taxonomy" id="37360"/>
    <lineage>
        <taxon>Eukaryota</taxon>
        <taxon>Sar</taxon>
        <taxon>Rhizaria</taxon>
        <taxon>Endomyxa</taxon>
        <taxon>Phytomyxea</taxon>
        <taxon>Plasmodiophorida</taxon>
        <taxon>Plasmodiophoridae</taxon>
        <taxon>Plasmodiophora</taxon>
    </lineage>
</organism>
<name>A0A0G4J170_PLABS</name>
<evidence type="ECO:0000256" key="4">
    <source>
        <dbReference type="SAM" id="MobiDB-lite"/>
    </source>
</evidence>
<dbReference type="InterPro" id="IPR036770">
    <property type="entry name" value="Ankyrin_rpt-contain_sf"/>
</dbReference>
<feature type="compositionally biased region" description="Polar residues" evidence="4">
    <location>
        <begin position="695"/>
        <end position="705"/>
    </location>
</feature>
<dbReference type="PROSITE" id="PS50088">
    <property type="entry name" value="ANK_REPEAT"/>
    <property type="match status" value="2"/>
</dbReference>
<evidence type="ECO:0000313" key="7">
    <source>
        <dbReference type="Proteomes" id="UP000039324"/>
    </source>
</evidence>
<feature type="repeat" description="ANK" evidence="3">
    <location>
        <begin position="557"/>
        <end position="590"/>
    </location>
</feature>
<accession>A0A0G4J170</accession>
<dbReference type="SMART" id="SM00248">
    <property type="entry name" value="ANK"/>
    <property type="match status" value="2"/>
</dbReference>
<dbReference type="Pfam" id="PF00023">
    <property type="entry name" value="Ank"/>
    <property type="match status" value="1"/>
</dbReference>
<evidence type="ECO:0000313" key="6">
    <source>
        <dbReference type="EMBL" id="CEP01305.1"/>
    </source>
</evidence>
<feature type="region of interest" description="Disordered" evidence="4">
    <location>
        <begin position="672"/>
        <end position="705"/>
    </location>
</feature>
<dbReference type="EMBL" id="CDSF01000112">
    <property type="protein sequence ID" value="CEP01305.1"/>
    <property type="molecule type" value="Genomic_DNA"/>
</dbReference>
<evidence type="ECO:0000256" key="1">
    <source>
        <dbReference type="ARBA" id="ARBA00022737"/>
    </source>
</evidence>
<dbReference type="STRING" id="37360.A0A0G4J170"/>
<keyword evidence="5" id="KW-0472">Membrane</keyword>
<dbReference type="Proteomes" id="UP000039324">
    <property type="component" value="Unassembled WGS sequence"/>
</dbReference>
<reference evidence="6 7" key="1">
    <citation type="submission" date="2015-02" db="EMBL/GenBank/DDBJ databases">
        <authorList>
            <person name="Chooi Y.-H."/>
        </authorList>
    </citation>
    <scope>NUCLEOTIDE SEQUENCE [LARGE SCALE GENOMIC DNA]</scope>
    <source>
        <strain evidence="6">E3</strain>
    </source>
</reference>
<protein>
    <submittedName>
        <fullName evidence="6">Uncharacterized protein</fullName>
    </submittedName>
</protein>
<dbReference type="InterPro" id="IPR002110">
    <property type="entry name" value="Ankyrin_rpt"/>
</dbReference>
<keyword evidence="5" id="KW-1133">Transmembrane helix</keyword>
<dbReference type="Gene3D" id="1.25.40.20">
    <property type="entry name" value="Ankyrin repeat-containing domain"/>
    <property type="match status" value="2"/>
</dbReference>
<dbReference type="Pfam" id="PF12796">
    <property type="entry name" value="Ank_2"/>
    <property type="match status" value="1"/>
</dbReference>
<feature type="transmembrane region" description="Helical" evidence="5">
    <location>
        <begin position="817"/>
        <end position="840"/>
    </location>
</feature>
<dbReference type="PROSITE" id="PS50297">
    <property type="entry name" value="ANK_REP_REGION"/>
    <property type="match status" value="2"/>
</dbReference>
<evidence type="ECO:0000256" key="2">
    <source>
        <dbReference type="ARBA" id="ARBA00023043"/>
    </source>
</evidence>
<dbReference type="PANTHER" id="PTHR24171">
    <property type="entry name" value="ANKYRIN REPEAT DOMAIN-CONTAINING PROTEIN 39-RELATED"/>
    <property type="match status" value="1"/>
</dbReference>
<dbReference type="SUPFAM" id="SSF48403">
    <property type="entry name" value="Ankyrin repeat"/>
    <property type="match status" value="1"/>
</dbReference>
<keyword evidence="2 3" id="KW-0040">ANK repeat</keyword>
<keyword evidence="5" id="KW-0812">Transmembrane</keyword>
<proteinExistence type="predicted"/>
<gene>
    <name evidence="6" type="ORF">PBRA_001911</name>
</gene>
<dbReference type="AlphaFoldDB" id="A0A0G4J170"/>
<feature type="repeat" description="ANK" evidence="3">
    <location>
        <begin position="606"/>
        <end position="638"/>
    </location>
</feature>
<evidence type="ECO:0000256" key="3">
    <source>
        <dbReference type="PROSITE-ProRule" id="PRU00023"/>
    </source>
</evidence>
<keyword evidence="7" id="KW-1185">Reference proteome</keyword>
<keyword evidence="1" id="KW-0677">Repeat</keyword>
<evidence type="ECO:0000256" key="5">
    <source>
        <dbReference type="SAM" id="Phobius"/>
    </source>
</evidence>
<sequence>MVHLYARVGVGPIVPPGTPTSTDEYWADLTLVFPDLPRQIVSGHQRITANVSGLLDEIMHWALLHSAELSIDDVAKLLISFRRARQESASYMLLHCFAPQIKRRLSLGDVDVETLCMLAIAYRNEVKVPGSVDFYPEWDDAFHIRRMVYVGLLPFLGVDTASTHPLIVSSAEFALFRYRYDIIPKVVQVRATEFGYLSCRHMAKLIAIVIRHGSMDHFCFVRDVIMEMMTVKLWARENLADLVDALVTLAESGVNAPVLYDVFTMVLFRDVGCIDPVSTSRIVYAYALVDLPRYAIGLLPLLVNVTFDGLSPHMITNLNSWRMAMPDEENDDIMADYPGALADLFNRCFHWVRGQPPMDGARRCPRTGCIIDAAVDESTVVVVYKRRDDPIDRLRHRCLARHGWVVKTKVRNIRGSGVQVENWDALYRALERAVRPRVVVVLRGFNRQCEEVSTCPLGVARVNHHRDVADARVQAGGSPGSAPNLHLLSLPERSNATTLTLCVRDTFRRRPYSRPLTSRMESALHFVVRHEADIGTVEGTTEALVVAGVSVHALDVDRRTVLHEVARRGCSENLVGFLIEHGALVDAQDYKGQTPLHLAADNGRREGRTALHLAAESGRLDVIDILIQRGANDTVVDSQGCQPVDVAMDQRTRSFLSNAIRERQSAPRQCEIATTPGHRNRQSAAPGRLSDVRAESSTVHPGNSSDILQALTPASLLVNGTGRHSTGDVVAQLSKWTQYVIIGGSLHFIAAGAWARYRPTSPTTPARSKSDTLLTGTSVAAAAAIGVAASRIHRHLSSHTATPVQPHRHIQQPRTVLVPWGAIVLGCIILIVIAMFIYRVSGDDDPCVGVCFPLCSICDVWYRFRVMVGRPPRRHASRFRS</sequence>
<dbReference type="PANTHER" id="PTHR24171:SF9">
    <property type="entry name" value="ANKYRIN REPEAT DOMAIN-CONTAINING PROTEIN 39"/>
    <property type="match status" value="1"/>
</dbReference>
<dbReference type="OrthoDB" id="194358at2759"/>